<name>A0AB38P2I8_9ENTR</name>
<evidence type="ECO:0000256" key="1">
    <source>
        <dbReference type="ARBA" id="ARBA00023015"/>
    </source>
</evidence>
<dbReference type="SMART" id="SM00421">
    <property type="entry name" value="HTH_LUXR"/>
    <property type="match status" value="1"/>
</dbReference>
<feature type="domain" description="HTH luxR-type" evidence="4">
    <location>
        <begin position="112"/>
        <end position="177"/>
    </location>
</feature>
<evidence type="ECO:0000256" key="3">
    <source>
        <dbReference type="ARBA" id="ARBA00023163"/>
    </source>
</evidence>
<dbReference type="Pfam" id="PF00196">
    <property type="entry name" value="GerE"/>
    <property type="match status" value="1"/>
</dbReference>
<sequence>MMTPQNTLPPFQIVILSDNYFLWLGLTTLIPTMITPRPDIFWINEVTPKNILRMREQVMNTAGDSGWLLFTDEHRVNAINVYLPNARVKVLSGKLSLKELSQQLNNADFTAESEPEPTLTRQELQVCSLISKGISLVRIAQMLHKSPKTIYTHKRNAMTKFRCQNLAEFHQKISLLNRPSR</sequence>
<dbReference type="PROSITE" id="PS50043">
    <property type="entry name" value="HTH_LUXR_2"/>
    <property type="match status" value="1"/>
</dbReference>
<dbReference type="PANTHER" id="PTHR44688:SF16">
    <property type="entry name" value="DNA-BINDING TRANSCRIPTIONAL ACTIVATOR DEVR_DOSR"/>
    <property type="match status" value="1"/>
</dbReference>
<dbReference type="GO" id="GO:0003677">
    <property type="term" value="F:DNA binding"/>
    <property type="evidence" value="ECO:0007669"/>
    <property type="project" value="UniProtKB-KW"/>
</dbReference>
<evidence type="ECO:0000313" key="5">
    <source>
        <dbReference type="EMBL" id="TKK17642.1"/>
    </source>
</evidence>
<keyword evidence="3" id="KW-0804">Transcription</keyword>
<gene>
    <name evidence="5" type="ORF">EcCFBP13530_14910</name>
</gene>
<organism evidence="5 6">
    <name type="scientific">Enterobacter cancerogenus</name>
    <dbReference type="NCBI Taxonomy" id="69218"/>
    <lineage>
        <taxon>Bacteria</taxon>
        <taxon>Pseudomonadati</taxon>
        <taxon>Pseudomonadota</taxon>
        <taxon>Gammaproteobacteria</taxon>
        <taxon>Enterobacterales</taxon>
        <taxon>Enterobacteriaceae</taxon>
        <taxon>Enterobacter</taxon>
        <taxon>Enterobacter cloacae complex</taxon>
    </lineage>
</organism>
<reference evidence="5 6" key="1">
    <citation type="journal article" date="2019" name="Sci. Rep.">
        <title>Differences in resource use lead to coexistence of seed-transmitted microbial populations.</title>
        <authorList>
            <person name="Torres-Cortes G."/>
            <person name="Garcia B.J."/>
            <person name="Compant S."/>
            <person name="Rezki S."/>
            <person name="Jones P."/>
            <person name="Preveaux A."/>
            <person name="Briand M."/>
            <person name="Roulet A."/>
            <person name="Bouchez O."/>
            <person name="Jacobson D."/>
            <person name="Barret M."/>
        </authorList>
    </citation>
    <scope>NUCLEOTIDE SEQUENCE [LARGE SCALE GENOMIC DNA]</scope>
    <source>
        <strain evidence="5 6">CFBP13530</strain>
    </source>
</reference>
<evidence type="ECO:0000313" key="6">
    <source>
        <dbReference type="Proteomes" id="UP000306327"/>
    </source>
</evidence>
<evidence type="ECO:0000256" key="2">
    <source>
        <dbReference type="ARBA" id="ARBA00023125"/>
    </source>
</evidence>
<accession>A0AB38P2I8</accession>
<dbReference type="PRINTS" id="PR00038">
    <property type="entry name" value="HTHLUXR"/>
</dbReference>
<dbReference type="Gene3D" id="1.10.10.10">
    <property type="entry name" value="Winged helix-like DNA-binding domain superfamily/Winged helix DNA-binding domain"/>
    <property type="match status" value="1"/>
</dbReference>
<dbReference type="PANTHER" id="PTHR44688">
    <property type="entry name" value="DNA-BINDING TRANSCRIPTIONAL ACTIVATOR DEVR_DOSR"/>
    <property type="match status" value="1"/>
</dbReference>
<dbReference type="InterPro" id="IPR036388">
    <property type="entry name" value="WH-like_DNA-bd_sf"/>
</dbReference>
<evidence type="ECO:0000259" key="4">
    <source>
        <dbReference type="PROSITE" id="PS50043"/>
    </source>
</evidence>
<dbReference type="EMBL" id="QGAL01000004">
    <property type="protein sequence ID" value="TKK17642.1"/>
    <property type="molecule type" value="Genomic_DNA"/>
</dbReference>
<dbReference type="Proteomes" id="UP000306327">
    <property type="component" value="Unassembled WGS sequence"/>
</dbReference>
<dbReference type="AlphaFoldDB" id="A0AB38P2I8"/>
<dbReference type="GO" id="GO:0006355">
    <property type="term" value="P:regulation of DNA-templated transcription"/>
    <property type="evidence" value="ECO:0007669"/>
    <property type="project" value="InterPro"/>
</dbReference>
<keyword evidence="2" id="KW-0238">DNA-binding</keyword>
<dbReference type="InterPro" id="IPR000792">
    <property type="entry name" value="Tscrpt_reg_LuxR_C"/>
</dbReference>
<comment type="caution">
    <text evidence="5">The sequence shown here is derived from an EMBL/GenBank/DDBJ whole genome shotgun (WGS) entry which is preliminary data.</text>
</comment>
<protein>
    <submittedName>
        <fullName evidence="5">LuxR family transcriptional regulator</fullName>
    </submittedName>
</protein>
<dbReference type="SUPFAM" id="SSF46894">
    <property type="entry name" value="C-terminal effector domain of the bipartite response regulators"/>
    <property type="match status" value="1"/>
</dbReference>
<dbReference type="CDD" id="cd06170">
    <property type="entry name" value="LuxR_C_like"/>
    <property type="match status" value="1"/>
</dbReference>
<dbReference type="KEGG" id="ecan:CWI88_19230"/>
<dbReference type="InterPro" id="IPR016032">
    <property type="entry name" value="Sig_transdc_resp-reg_C-effctor"/>
</dbReference>
<proteinExistence type="predicted"/>
<keyword evidence="1" id="KW-0805">Transcription regulation</keyword>